<dbReference type="GO" id="GO:0006886">
    <property type="term" value="P:intracellular protein transport"/>
    <property type="evidence" value="ECO:0007669"/>
    <property type="project" value="InterPro"/>
</dbReference>
<dbReference type="InterPro" id="IPR010989">
    <property type="entry name" value="SNARE"/>
</dbReference>
<evidence type="ECO:0000256" key="3">
    <source>
        <dbReference type="SAM" id="Coils"/>
    </source>
</evidence>
<protein>
    <recommendedName>
        <fullName evidence="4">Vesicle transport v-SNARE N-terminal domain-containing protein</fullName>
    </recommendedName>
</protein>
<organism evidence="5 6">
    <name type="scientific">Arabidopsis arenosa</name>
    <name type="common">Sand rock-cress</name>
    <name type="synonym">Cardaminopsis arenosa</name>
    <dbReference type="NCBI Taxonomy" id="38785"/>
    <lineage>
        <taxon>Eukaryota</taxon>
        <taxon>Viridiplantae</taxon>
        <taxon>Streptophyta</taxon>
        <taxon>Embryophyta</taxon>
        <taxon>Tracheophyta</taxon>
        <taxon>Spermatophyta</taxon>
        <taxon>Magnoliopsida</taxon>
        <taxon>eudicotyledons</taxon>
        <taxon>Gunneridae</taxon>
        <taxon>Pentapetalae</taxon>
        <taxon>rosids</taxon>
        <taxon>malvids</taxon>
        <taxon>Brassicales</taxon>
        <taxon>Brassicaceae</taxon>
        <taxon>Camelineae</taxon>
        <taxon>Arabidopsis</taxon>
    </lineage>
</organism>
<dbReference type="GO" id="GO:0016020">
    <property type="term" value="C:membrane"/>
    <property type="evidence" value="ECO:0007669"/>
    <property type="project" value="InterPro"/>
</dbReference>
<dbReference type="Proteomes" id="UP000682877">
    <property type="component" value="Chromosome 5"/>
</dbReference>
<feature type="coiled-coil region" evidence="3">
    <location>
        <begin position="33"/>
        <end position="60"/>
    </location>
</feature>
<accession>A0A8S2AA00</accession>
<sequence length="100" mass="11338">MWKITESKSGLEEAGVLIGKVDLEARSLQLSAKALYLSKLKECKSDLNQLKKELKRVLSSDTKQSRLWRIDEIWNCGSACSKLLNPKQKLLSSHYLSCLN</sequence>
<dbReference type="Gene3D" id="1.20.58.400">
    <property type="entry name" value="t-snare proteins"/>
    <property type="match status" value="1"/>
</dbReference>
<evidence type="ECO:0000313" key="6">
    <source>
        <dbReference type="Proteomes" id="UP000682877"/>
    </source>
</evidence>
<keyword evidence="2" id="KW-0653">Protein transport</keyword>
<dbReference type="GO" id="GO:0016192">
    <property type="term" value="P:vesicle-mediated transport"/>
    <property type="evidence" value="ECO:0007669"/>
    <property type="project" value="InterPro"/>
</dbReference>
<dbReference type="InterPro" id="IPR038407">
    <property type="entry name" value="v-SNARE_N_sf"/>
</dbReference>
<feature type="domain" description="Vesicle transport v-SNARE N-terminal" evidence="4">
    <location>
        <begin position="3"/>
        <end position="57"/>
    </location>
</feature>
<proteinExistence type="inferred from homology"/>
<keyword evidence="2" id="KW-0813">Transport</keyword>
<keyword evidence="6" id="KW-1185">Reference proteome</keyword>
<dbReference type="SUPFAM" id="SSF47661">
    <property type="entry name" value="t-snare proteins"/>
    <property type="match status" value="1"/>
</dbReference>
<evidence type="ECO:0000259" key="4">
    <source>
        <dbReference type="Pfam" id="PF05008"/>
    </source>
</evidence>
<dbReference type="EMBL" id="LR999455">
    <property type="protein sequence ID" value="CAE6074775.1"/>
    <property type="molecule type" value="Genomic_DNA"/>
</dbReference>
<evidence type="ECO:0000313" key="5">
    <source>
        <dbReference type="EMBL" id="CAE6074775.1"/>
    </source>
</evidence>
<evidence type="ECO:0000256" key="2">
    <source>
        <dbReference type="ARBA" id="ARBA00022927"/>
    </source>
</evidence>
<dbReference type="AlphaFoldDB" id="A0A8S2AA00"/>
<dbReference type="Pfam" id="PF05008">
    <property type="entry name" value="V-SNARE"/>
    <property type="match status" value="1"/>
</dbReference>
<comment type="similarity">
    <text evidence="1">Belongs to the VTI1 family.</text>
</comment>
<gene>
    <name evidence="5" type="ORF">AARE701A_LOCUS12448</name>
</gene>
<keyword evidence="3" id="KW-0175">Coiled coil</keyword>
<reference evidence="5" key="1">
    <citation type="submission" date="2021-01" db="EMBL/GenBank/DDBJ databases">
        <authorList>
            <person name="Bezrukov I."/>
        </authorList>
    </citation>
    <scope>NUCLEOTIDE SEQUENCE</scope>
</reference>
<dbReference type="InterPro" id="IPR007705">
    <property type="entry name" value="Vesicle_trsprt_v-SNARE_N"/>
</dbReference>
<name>A0A8S2AA00_ARAAE</name>
<evidence type="ECO:0000256" key="1">
    <source>
        <dbReference type="ARBA" id="ARBA00006108"/>
    </source>
</evidence>